<keyword evidence="3" id="KW-1185">Reference proteome</keyword>
<feature type="domain" description="F-box" evidence="1">
    <location>
        <begin position="6"/>
        <end position="56"/>
    </location>
</feature>
<dbReference type="InterPro" id="IPR032675">
    <property type="entry name" value="LRR_dom_sf"/>
</dbReference>
<proteinExistence type="predicted"/>
<dbReference type="Proteomes" id="UP000077266">
    <property type="component" value="Unassembled WGS sequence"/>
</dbReference>
<dbReference type="PROSITE" id="PS50181">
    <property type="entry name" value="FBOX"/>
    <property type="match status" value="1"/>
</dbReference>
<organism evidence="2 3">
    <name type="scientific">Exidia glandulosa HHB12029</name>
    <dbReference type="NCBI Taxonomy" id="1314781"/>
    <lineage>
        <taxon>Eukaryota</taxon>
        <taxon>Fungi</taxon>
        <taxon>Dikarya</taxon>
        <taxon>Basidiomycota</taxon>
        <taxon>Agaricomycotina</taxon>
        <taxon>Agaricomycetes</taxon>
        <taxon>Auriculariales</taxon>
        <taxon>Exidiaceae</taxon>
        <taxon>Exidia</taxon>
    </lineage>
</organism>
<name>A0A165HIM2_EXIGL</name>
<dbReference type="EMBL" id="KV426016">
    <property type="protein sequence ID" value="KZV92026.1"/>
    <property type="molecule type" value="Genomic_DNA"/>
</dbReference>
<accession>A0A165HIM2</accession>
<dbReference type="Gene3D" id="3.80.10.10">
    <property type="entry name" value="Ribonuclease Inhibitor"/>
    <property type="match status" value="1"/>
</dbReference>
<protein>
    <recommendedName>
        <fullName evidence="1">F-box domain-containing protein</fullName>
    </recommendedName>
</protein>
<sequence length="462" mass="51031">MASRDPVTIDSLPPEVIGIIARLIDAANLRDIIRISCISSHWRHAVVGDSLLWTKVTLVLPAQGFMLLPLALERAGDGPYALDLEFQDCYWDESSYGLISDCIRDHARSVSHMKLVFHATQTIAFTALTVPCDYPILRTLSLTSIAGTLLTLRMNVPSLENFELDAMGEDPFLDWESLVGERTTTLSIRCLVNLSSFQSALQRAPSLVHLDLVGFPQFMPPANTLVPVYLPSLNSVVLSEHSVNLALALFVTNHVRHITITDVYDDSMYLLRDLLPPGVALTGISISEQLALELYGQGGFTRSLHFGHGAVSDYHAHIPIMKGLEEALISIQDLEVVRLPITLWYDFIEFTRRVPTSPGGPLRVELLISDSDSFVADEDGALLPSLSELVITAVPGRSPRVAYGTLFEIVKSFEYVTGSVRIFTNGITLWDHSAPADNDALFMNAVLKHHGFSKWKCVDIRP</sequence>
<gene>
    <name evidence="2" type="ORF">EXIGLDRAFT_769421</name>
</gene>
<dbReference type="InParanoid" id="A0A165HIM2"/>
<dbReference type="SUPFAM" id="SSF81383">
    <property type="entry name" value="F-box domain"/>
    <property type="match status" value="1"/>
</dbReference>
<dbReference type="AlphaFoldDB" id="A0A165HIM2"/>
<dbReference type="InterPro" id="IPR036047">
    <property type="entry name" value="F-box-like_dom_sf"/>
</dbReference>
<dbReference type="InterPro" id="IPR001810">
    <property type="entry name" value="F-box_dom"/>
</dbReference>
<evidence type="ECO:0000259" key="1">
    <source>
        <dbReference type="PROSITE" id="PS50181"/>
    </source>
</evidence>
<evidence type="ECO:0000313" key="2">
    <source>
        <dbReference type="EMBL" id="KZV92026.1"/>
    </source>
</evidence>
<reference evidence="2 3" key="1">
    <citation type="journal article" date="2016" name="Mol. Biol. Evol.">
        <title>Comparative Genomics of Early-Diverging Mushroom-Forming Fungi Provides Insights into the Origins of Lignocellulose Decay Capabilities.</title>
        <authorList>
            <person name="Nagy L.G."/>
            <person name="Riley R."/>
            <person name="Tritt A."/>
            <person name="Adam C."/>
            <person name="Daum C."/>
            <person name="Floudas D."/>
            <person name="Sun H."/>
            <person name="Yadav J.S."/>
            <person name="Pangilinan J."/>
            <person name="Larsson K.H."/>
            <person name="Matsuura K."/>
            <person name="Barry K."/>
            <person name="Labutti K."/>
            <person name="Kuo R."/>
            <person name="Ohm R.A."/>
            <person name="Bhattacharya S.S."/>
            <person name="Shirouzu T."/>
            <person name="Yoshinaga Y."/>
            <person name="Martin F.M."/>
            <person name="Grigoriev I.V."/>
            <person name="Hibbett D.S."/>
        </authorList>
    </citation>
    <scope>NUCLEOTIDE SEQUENCE [LARGE SCALE GENOMIC DNA]</scope>
    <source>
        <strain evidence="2 3">HHB12029</strain>
    </source>
</reference>
<evidence type="ECO:0000313" key="3">
    <source>
        <dbReference type="Proteomes" id="UP000077266"/>
    </source>
</evidence>